<evidence type="ECO:0000313" key="2">
    <source>
        <dbReference type="EMBL" id="MFC4016030.1"/>
    </source>
</evidence>
<gene>
    <name evidence="2" type="ORF">ACFOY2_53085</name>
</gene>
<protein>
    <submittedName>
        <fullName evidence="2">Nuclease-related domain-containing protein</fullName>
    </submittedName>
</protein>
<dbReference type="EMBL" id="JBHSBI010000054">
    <property type="protein sequence ID" value="MFC4016030.1"/>
    <property type="molecule type" value="Genomic_DNA"/>
</dbReference>
<accession>A0ABV8GTJ5</accession>
<evidence type="ECO:0000259" key="1">
    <source>
        <dbReference type="Pfam" id="PF08378"/>
    </source>
</evidence>
<reference evidence="3" key="1">
    <citation type="journal article" date="2019" name="Int. J. Syst. Evol. Microbiol.">
        <title>The Global Catalogue of Microorganisms (GCM) 10K type strain sequencing project: providing services to taxonomists for standard genome sequencing and annotation.</title>
        <authorList>
            <consortium name="The Broad Institute Genomics Platform"/>
            <consortium name="The Broad Institute Genome Sequencing Center for Infectious Disease"/>
            <person name="Wu L."/>
            <person name="Ma J."/>
        </authorList>
    </citation>
    <scope>NUCLEOTIDE SEQUENCE [LARGE SCALE GENOMIC DNA]</scope>
    <source>
        <strain evidence="3">TBRC 1276</strain>
    </source>
</reference>
<dbReference type="RefSeq" id="WP_379535823.1">
    <property type="nucleotide sequence ID" value="NZ_JBHSBI010000054.1"/>
</dbReference>
<dbReference type="Proteomes" id="UP001595851">
    <property type="component" value="Unassembled WGS sequence"/>
</dbReference>
<organism evidence="2 3">
    <name type="scientific">Nonomuraea purpurea</name>
    <dbReference type="NCBI Taxonomy" id="1849276"/>
    <lineage>
        <taxon>Bacteria</taxon>
        <taxon>Bacillati</taxon>
        <taxon>Actinomycetota</taxon>
        <taxon>Actinomycetes</taxon>
        <taxon>Streptosporangiales</taxon>
        <taxon>Streptosporangiaceae</taxon>
        <taxon>Nonomuraea</taxon>
    </lineage>
</organism>
<sequence length="213" mass="22966">MSVTVHGTPGWSLIDSGAAKYGADARRGAFHEQQVAKALEQWLATRPDHFHLFHDLEGFHQVRGGGLDPLSLGTSNIDHLVLTGDTWLIIDAKGCGAGTLGLNPQGKGVLVKTDGTVVPQKWLDDGRAYSRGGVIYRLTDATQGQTAWIVPDSTLLHPSVQQATCRKRGGDVLPMRAIIDGYFDQHFSPPQAPADAGHINKLSAYLSTRHQQG</sequence>
<comment type="caution">
    <text evidence="2">The sequence shown here is derived from an EMBL/GenBank/DDBJ whole genome shotgun (WGS) entry which is preliminary data.</text>
</comment>
<dbReference type="InterPro" id="IPR011528">
    <property type="entry name" value="NERD"/>
</dbReference>
<feature type="domain" description="NERD" evidence="1">
    <location>
        <begin position="27"/>
        <end position="95"/>
    </location>
</feature>
<dbReference type="Pfam" id="PF08378">
    <property type="entry name" value="NERD"/>
    <property type="match status" value="1"/>
</dbReference>
<proteinExistence type="predicted"/>
<name>A0ABV8GTJ5_9ACTN</name>
<keyword evidence="3" id="KW-1185">Reference proteome</keyword>
<evidence type="ECO:0000313" key="3">
    <source>
        <dbReference type="Proteomes" id="UP001595851"/>
    </source>
</evidence>